<comment type="caution">
    <text evidence="2">The sequence shown here is derived from an EMBL/GenBank/DDBJ whole genome shotgun (WGS) entry which is preliminary data.</text>
</comment>
<sequence>MKQKLVYFPKSGGANAYPLRMQQILASFSDVESLNLKRTMREILKFNFSKKDVLILNWIESDIIGGNGQVSLTGILKILLKVFVFKLKFKKIIFVRHNIYPHKANKENSNKAKRLVDKLEGLFDHKVVHSPVYAKEGYEYIPHPLYRYPLVIDNKKIDNCDNNKFIIFGRILEYKKFEVIIESFPTEQQLLIVGHCEDYDYLNKIKALILEKKNITILPSYLDDTTAKELIRSTGGLIISHADDDMIVSGSFFYGLTIGIKMFAVSTPFLKWAEAQFGADIIETFPDVESLCKRINKRPIREHISNGTISDINNFFSDETIASSFSRLCQK</sequence>
<evidence type="ECO:0000313" key="1">
    <source>
        <dbReference type="EMBL" id="KLY27824.1"/>
    </source>
</evidence>
<proteinExistence type="predicted"/>
<dbReference type="SUPFAM" id="SSF53756">
    <property type="entry name" value="UDP-Glycosyltransferase/glycogen phosphorylase"/>
    <property type="match status" value="1"/>
</dbReference>
<evidence type="ECO:0008006" key="5">
    <source>
        <dbReference type="Google" id="ProtNLM"/>
    </source>
</evidence>
<dbReference type="Proteomes" id="UP000036305">
    <property type="component" value="Unassembled WGS sequence"/>
</dbReference>
<dbReference type="EMBL" id="JAQSKY010000001">
    <property type="protein sequence ID" value="MDS7897591.1"/>
    <property type="molecule type" value="Genomic_DNA"/>
</dbReference>
<dbReference type="AlphaFoldDB" id="A0AB35PPB3"/>
<evidence type="ECO:0000313" key="2">
    <source>
        <dbReference type="EMBL" id="MDS7897591.1"/>
    </source>
</evidence>
<dbReference type="Proteomes" id="UP001249822">
    <property type="component" value="Unassembled WGS sequence"/>
</dbReference>
<name>A0AB35PPB3_9ENTR</name>
<evidence type="ECO:0000313" key="4">
    <source>
        <dbReference type="Proteomes" id="UP001249822"/>
    </source>
</evidence>
<accession>A0AB35PPB3</accession>
<reference evidence="1 3" key="1">
    <citation type="submission" date="2015-06" db="EMBL/GenBank/DDBJ databases">
        <title>The Genome Sequence of None.</title>
        <authorList>
            <consortium name="The Broad Institute Genomics Platform"/>
            <consortium name="The Broad Institute Genome Sequencing Center for Infectious Disease"/>
            <person name="Earl A.M."/>
            <person name="Onderdonk A.B."/>
            <person name="Kirby J."/>
            <person name="Ferraro M.J."/>
            <person name="Huang S."/>
            <person name="Spencer M."/>
            <person name="Fodor A."/>
            <person name="Hooper D."/>
            <person name="Dekker J."/>
            <person name="O'Brien T."/>
            <person name="Quan V."/>
            <person name="Gombosev A."/>
            <person name="Delaney M."/>
            <person name="DuBois A."/>
            <person name="Ernst C."/>
            <person name="Kim D.S."/>
            <person name="Rossman W."/>
            <person name="Gohs F."/>
            <person name="Petruso H."/>
            <person name="Nozar T."/>
            <person name="Mougeot F."/>
            <person name="Manson-McGuire A."/>
            <person name="Young S."/>
            <person name="Abouelleil A."/>
            <person name="Cao P."/>
            <person name="Chapman S.B."/>
            <person name="Griggs A."/>
            <person name="Priest M."/>
            <person name="Shea T."/>
            <person name="Wortman I."/>
            <person name="Wortman J.R."/>
            <person name="Nusbaum C."/>
            <person name="Birren B."/>
        </authorList>
    </citation>
    <scope>NUCLEOTIDE SEQUENCE [LARGE SCALE GENOMIC DNA]</scope>
    <source>
        <strain evidence="1 3">MGH87</strain>
    </source>
</reference>
<organism evidence="2 4">
    <name type="scientific">Klebsiella michiganensis</name>
    <dbReference type="NCBI Taxonomy" id="1134687"/>
    <lineage>
        <taxon>Bacteria</taxon>
        <taxon>Pseudomonadati</taxon>
        <taxon>Pseudomonadota</taxon>
        <taxon>Gammaproteobacteria</taxon>
        <taxon>Enterobacterales</taxon>
        <taxon>Enterobacteriaceae</taxon>
        <taxon>Klebsiella/Raoultella group</taxon>
        <taxon>Klebsiella</taxon>
    </lineage>
</organism>
<dbReference type="Gene3D" id="3.40.50.2000">
    <property type="entry name" value="Glycogen Phosphorylase B"/>
    <property type="match status" value="1"/>
</dbReference>
<keyword evidence="3" id="KW-1185">Reference proteome</keyword>
<dbReference type="RefSeq" id="WP_223226715.1">
    <property type="nucleotide sequence ID" value="NZ_CABGWH010000002.1"/>
</dbReference>
<reference evidence="2" key="2">
    <citation type="journal article" date="2023" name="Front. Microbiol.">
        <title>Genomic characterization of carbapenem-resistant Klebsiella oxytoca complex in China: a multi-center study.</title>
        <authorList>
            <person name="Wan W."/>
            <person name="Yang X."/>
            <person name="Yu H."/>
            <person name="Wang M."/>
            <person name="Jia W."/>
            <person name="Huang B."/>
            <person name="Qu F."/>
            <person name="Shan B."/>
            <person name="Tang Y.W."/>
            <person name="Chen L."/>
            <person name="Du H."/>
        </authorList>
    </citation>
    <scope>NUCLEOTIDE SEQUENCE</scope>
    <source>
        <strain evidence="2">HD1688</strain>
    </source>
</reference>
<dbReference type="EMBL" id="LEUS01000028">
    <property type="protein sequence ID" value="KLY27824.1"/>
    <property type="molecule type" value="Genomic_DNA"/>
</dbReference>
<gene>
    <name evidence="2" type="ORF">PTQ40_01100</name>
    <name evidence="1" type="ORF">SK91_05286</name>
</gene>
<protein>
    <recommendedName>
        <fullName evidence="5">Glycosyltransferase</fullName>
    </recommendedName>
</protein>
<reference evidence="2" key="3">
    <citation type="submission" date="2023-01" db="EMBL/GenBank/DDBJ databases">
        <authorList>
            <person name="Du H."/>
            <person name="Wan W."/>
        </authorList>
    </citation>
    <scope>NUCLEOTIDE SEQUENCE</scope>
    <source>
        <strain evidence="2">HD1688</strain>
    </source>
</reference>
<evidence type="ECO:0000313" key="3">
    <source>
        <dbReference type="Proteomes" id="UP000036305"/>
    </source>
</evidence>